<organism evidence="2 3">
    <name type="scientific">Dysgonomonas hofstadii</name>
    <dbReference type="NCBI Taxonomy" id="637886"/>
    <lineage>
        <taxon>Bacteria</taxon>
        <taxon>Pseudomonadati</taxon>
        <taxon>Bacteroidota</taxon>
        <taxon>Bacteroidia</taxon>
        <taxon>Bacteroidales</taxon>
        <taxon>Dysgonomonadaceae</taxon>
        <taxon>Dysgonomonas</taxon>
    </lineage>
</organism>
<dbReference type="RefSeq" id="WP_183307587.1">
    <property type="nucleotide sequence ID" value="NZ_JACIEP010000008.1"/>
</dbReference>
<evidence type="ECO:0000256" key="1">
    <source>
        <dbReference type="SAM" id="SignalP"/>
    </source>
</evidence>
<gene>
    <name evidence="2" type="ORF">GGR21_002604</name>
</gene>
<dbReference type="Proteomes" id="UP000555103">
    <property type="component" value="Unassembled WGS sequence"/>
</dbReference>
<evidence type="ECO:0000313" key="3">
    <source>
        <dbReference type="Proteomes" id="UP000555103"/>
    </source>
</evidence>
<dbReference type="InterPro" id="IPR032618">
    <property type="entry name" value="DUF4884"/>
</dbReference>
<feature type="chain" id="PRO_5032908536" description="DUF4884 domain-containing protein" evidence="1">
    <location>
        <begin position="21"/>
        <end position="87"/>
    </location>
</feature>
<dbReference type="AlphaFoldDB" id="A0A840CRC3"/>
<dbReference type="PROSITE" id="PS51257">
    <property type="entry name" value="PROKAR_LIPOPROTEIN"/>
    <property type="match status" value="1"/>
</dbReference>
<accession>A0A840CRC3</accession>
<reference evidence="2 3" key="1">
    <citation type="submission" date="2020-08" db="EMBL/GenBank/DDBJ databases">
        <title>Genomic Encyclopedia of Type Strains, Phase IV (KMG-IV): sequencing the most valuable type-strain genomes for metagenomic binning, comparative biology and taxonomic classification.</title>
        <authorList>
            <person name="Goeker M."/>
        </authorList>
    </citation>
    <scope>NUCLEOTIDE SEQUENCE [LARGE SCALE GENOMIC DNA]</scope>
    <source>
        <strain evidence="2 3">DSM 104969</strain>
    </source>
</reference>
<keyword evidence="3" id="KW-1185">Reference proteome</keyword>
<dbReference type="EMBL" id="JACIEP010000008">
    <property type="protein sequence ID" value="MBB4036698.1"/>
    <property type="molecule type" value="Genomic_DNA"/>
</dbReference>
<sequence length="87" mass="9999">MKTRLSILVLIGIMMTACYTGRPVAKQVPQNNDTYKVDYLFEHDGCKVYRFYDRGNYVYFTNCTGEVTAISTDSTEQRIQTVIRASK</sequence>
<protein>
    <recommendedName>
        <fullName evidence="4">DUF4884 domain-containing protein</fullName>
    </recommendedName>
</protein>
<keyword evidence="1" id="KW-0732">Signal</keyword>
<comment type="caution">
    <text evidence="2">The sequence shown here is derived from an EMBL/GenBank/DDBJ whole genome shotgun (WGS) entry which is preliminary data.</text>
</comment>
<name>A0A840CRC3_9BACT</name>
<proteinExistence type="predicted"/>
<evidence type="ECO:0000313" key="2">
    <source>
        <dbReference type="EMBL" id="MBB4036698.1"/>
    </source>
</evidence>
<feature type="signal peptide" evidence="1">
    <location>
        <begin position="1"/>
        <end position="20"/>
    </location>
</feature>
<evidence type="ECO:0008006" key="4">
    <source>
        <dbReference type="Google" id="ProtNLM"/>
    </source>
</evidence>
<dbReference type="Pfam" id="PF16225">
    <property type="entry name" value="DUF4884"/>
    <property type="match status" value="1"/>
</dbReference>